<dbReference type="AlphaFoldDB" id="A0A1W1VZD3"/>
<dbReference type="InterPro" id="IPR020471">
    <property type="entry name" value="AKR"/>
</dbReference>
<dbReference type="PANTHER" id="PTHR43312:SF1">
    <property type="entry name" value="NADP-DEPENDENT OXIDOREDUCTASE DOMAIN-CONTAINING PROTEIN"/>
    <property type="match status" value="1"/>
</dbReference>
<reference evidence="2 3" key="1">
    <citation type="submission" date="2017-04" db="EMBL/GenBank/DDBJ databases">
        <authorList>
            <person name="Afonso C.L."/>
            <person name="Miller P.J."/>
            <person name="Scott M.A."/>
            <person name="Spackman E."/>
            <person name="Goraichik I."/>
            <person name="Dimitrov K.M."/>
            <person name="Suarez D.L."/>
            <person name="Swayne D.E."/>
        </authorList>
    </citation>
    <scope>NUCLEOTIDE SEQUENCE [LARGE SCALE GENOMIC DNA]</scope>
    <source>
        <strain evidence="2 3">ToBE</strain>
    </source>
</reference>
<dbReference type="Pfam" id="PF13237">
    <property type="entry name" value="Fer4_10"/>
    <property type="match status" value="1"/>
</dbReference>
<dbReference type="InterPro" id="IPR053135">
    <property type="entry name" value="AKR2_Oxidoreductase"/>
</dbReference>
<keyword evidence="3" id="KW-1185">Reference proteome</keyword>
<dbReference type="PRINTS" id="PR00069">
    <property type="entry name" value="ALDKETRDTASE"/>
</dbReference>
<dbReference type="OrthoDB" id="9773828at2"/>
<dbReference type="Gene3D" id="3.30.70.20">
    <property type="match status" value="1"/>
</dbReference>
<dbReference type="InterPro" id="IPR036812">
    <property type="entry name" value="NAD(P)_OxRdtase_dom_sf"/>
</dbReference>
<dbReference type="STRING" id="698762.SAMN00808754_2513"/>
<dbReference type="Pfam" id="PF00248">
    <property type="entry name" value="Aldo_ket_red"/>
    <property type="match status" value="1"/>
</dbReference>
<name>A0A1W1VZD3_9FIRM</name>
<dbReference type="PROSITE" id="PS51379">
    <property type="entry name" value="4FE4S_FER_2"/>
    <property type="match status" value="2"/>
</dbReference>
<feature type="domain" description="4Fe-4S ferredoxin-type" evidence="1">
    <location>
        <begin position="259"/>
        <end position="288"/>
    </location>
</feature>
<dbReference type="CDD" id="cd19100">
    <property type="entry name" value="AKR_unchar"/>
    <property type="match status" value="1"/>
</dbReference>
<gene>
    <name evidence="2" type="ORF">SAMN00808754_2513</name>
</gene>
<dbReference type="InterPro" id="IPR023210">
    <property type="entry name" value="NADP_OxRdtase_dom"/>
</dbReference>
<evidence type="ECO:0000313" key="3">
    <source>
        <dbReference type="Proteomes" id="UP000192569"/>
    </source>
</evidence>
<dbReference type="SUPFAM" id="SSF54862">
    <property type="entry name" value="4Fe-4S ferredoxins"/>
    <property type="match status" value="1"/>
</dbReference>
<dbReference type="SUPFAM" id="SSF51430">
    <property type="entry name" value="NAD(P)-linked oxidoreductase"/>
    <property type="match status" value="1"/>
</dbReference>
<dbReference type="PANTHER" id="PTHR43312">
    <property type="entry name" value="D-THREO-ALDOSE 1-DEHYDROGENASE"/>
    <property type="match status" value="1"/>
</dbReference>
<dbReference type="Proteomes" id="UP000192569">
    <property type="component" value="Chromosome I"/>
</dbReference>
<dbReference type="GO" id="GO:0016491">
    <property type="term" value="F:oxidoreductase activity"/>
    <property type="evidence" value="ECO:0007669"/>
    <property type="project" value="InterPro"/>
</dbReference>
<evidence type="ECO:0000259" key="1">
    <source>
        <dbReference type="PROSITE" id="PS51379"/>
    </source>
</evidence>
<sequence length="315" mass="34691">MEYIELGRTGIQVSRLCFGTLTLGPLQARLEIKAGARVIRRALELGINFLDTAEIYGTYPYIREALKGWSKPVVIATKSYAYTWEGMSRSLEEARRALDREVIDIFLLHEQESEQTLTGHREALDFLLEAKAKGLVKAVGISTHAVAAARASLKFAEIDVLHPLINMEGLGILDGTREEMLAAVKEAFLAGKGIYAMKALGGGHLVGRAREALAFVLNLPFVHSVAVGMQSLEEVMANVAWCLGEEVPPEILKEIKNKKRRLHIEEWCQSCGACVERCPQSALKLEGGRVVVDEDLCILCGYCASSCRDFCLKVV</sequence>
<dbReference type="Gene3D" id="3.20.20.100">
    <property type="entry name" value="NADP-dependent oxidoreductase domain"/>
    <property type="match status" value="1"/>
</dbReference>
<organism evidence="2 3">
    <name type="scientific">Thermanaeromonas toyohensis ToBE</name>
    <dbReference type="NCBI Taxonomy" id="698762"/>
    <lineage>
        <taxon>Bacteria</taxon>
        <taxon>Bacillati</taxon>
        <taxon>Bacillota</taxon>
        <taxon>Clostridia</taxon>
        <taxon>Neomoorellales</taxon>
        <taxon>Neomoorellaceae</taxon>
        <taxon>Thermanaeromonas</taxon>
    </lineage>
</organism>
<evidence type="ECO:0000313" key="2">
    <source>
        <dbReference type="EMBL" id="SMB98719.1"/>
    </source>
</evidence>
<accession>A0A1W1VZD3</accession>
<proteinExistence type="predicted"/>
<protein>
    <submittedName>
        <fullName evidence="2">Predicted oxidoreductase</fullName>
    </submittedName>
</protein>
<dbReference type="InterPro" id="IPR017896">
    <property type="entry name" value="4Fe4S_Fe-S-bd"/>
</dbReference>
<dbReference type="RefSeq" id="WP_084666113.1">
    <property type="nucleotide sequence ID" value="NZ_LT838272.1"/>
</dbReference>
<dbReference type="EMBL" id="LT838272">
    <property type="protein sequence ID" value="SMB98719.1"/>
    <property type="molecule type" value="Genomic_DNA"/>
</dbReference>
<feature type="domain" description="4Fe-4S ferredoxin-type" evidence="1">
    <location>
        <begin position="289"/>
        <end position="315"/>
    </location>
</feature>